<dbReference type="Gene3D" id="1.10.3720.10">
    <property type="entry name" value="MetI-like"/>
    <property type="match status" value="1"/>
</dbReference>
<dbReference type="PANTHER" id="PTHR32243">
    <property type="entry name" value="MALTOSE TRANSPORT SYSTEM PERMEASE-RELATED"/>
    <property type="match status" value="1"/>
</dbReference>
<dbReference type="Proteomes" id="UP000094067">
    <property type="component" value="Unassembled WGS sequence"/>
</dbReference>
<comment type="similarity">
    <text evidence="7">Belongs to the binding-protein-dependent transport system permease family.</text>
</comment>
<dbReference type="SUPFAM" id="SSF161098">
    <property type="entry name" value="MetI-like"/>
    <property type="match status" value="1"/>
</dbReference>
<evidence type="ECO:0000313" key="11">
    <source>
        <dbReference type="EMBL" id="ODR58582.1"/>
    </source>
</evidence>
<evidence type="ECO:0000313" key="10">
    <source>
        <dbReference type="EMBL" id="ODR53525.1"/>
    </source>
</evidence>
<dbReference type="EMBL" id="MEHD01000019">
    <property type="protein sequence ID" value="ODR58582.1"/>
    <property type="molecule type" value="Genomic_DNA"/>
</dbReference>
<gene>
    <name evidence="9" type="primary">sugB_11</name>
    <name evidence="10" type="ORF">BEI59_07490</name>
    <name evidence="9" type="ORF">BEI61_05250</name>
    <name evidence="11" type="ORF">BEI63_08760</name>
</gene>
<organism evidence="9 12">
    <name type="scientific">Eisenbergiella tayi</name>
    <dbReference type="NCBI Taxonomy" id="1432052"/>
    <lineage>
        <taxon>Bacteria</taxon>
        <taxon>Bacillati</taxon>
        <taxon>Bacillota</taxon>
        <taxon>Clostridia</taxon>
        <taxon>Lachnospirales</taxon>
        <taxon>Lachnospiraceae</taxon>
        <taxon>Eisenbergiella</taxon>
    </lineage>
</organism>
<accession>A0A1E3A6R1</accession>
<dbReference type="EMBL" id="MCGH01000003">
    <property type="protein sequence ID" value="ODM04443.1"/>
    <property type="molecule type" value="Genomic_DNA"/>
</dbReference>
<reference evidence="9 12" key="1">
    <citation type="submission" date="2016-07" db="EMBL/GenBank/DDBJ databases">
        <title>Characterization of isolates of Eisenbergiella tayi derived from blood cultures, using whole genome sequencing.</title>
        <authorList>
            <person name="Burdz T."/>
            <person name="Wiebe D."/>
            <person name="Huynh C."/>
            <person name="Bernard K."/>
        </authorList>
    </citation>
    <scope>NUCLEOTIDE SEQUENCE [LARGE SCALE GENOMIC DNA]</scope>
    <source>
        <strain evidence="9 12">NML 110608</strain>
    </source>
</reference>
<feature type="domain" description="ABC transmembrane type-1" evidence="8">
    <location>
        <begin position="75"/>
        <end position="267"/>
    </location>
</feature>
<dbReference type="Proteomes" id="UP000094869">
    <property type="component" value="Unassembled WGS sequence"/>
</dbReference>
<evidence type="ECO:0000256" key="6">
    <source>
        <dbReference type="ARBA" id="ARBA00023136"/>
    </source>
</evidence>
<dbReference type="GO" id="GO:0005886">
    <property type="term" value="C:plasma membrane"/>
    <property type="evidence" value="ECO:0007669"/>
    <property type="project" value="UniProtKB-SubCell"/>
</dbReference>
<dbReference type="PANTHER" id="PTHR32243:SF18">
    <property type="entry name" value="INNER MEMBRANE ABC TRANSPORTER PERMEASE PROTEIN YCJP"/>
    <property type="match status" value="1"/>
</dbReference>
<feature type="transmembrane region" description="Helical" evidence="7">
    <location>
        <begin position="81"/>
        <end position="101"/>
    </location>
</feature>
<feature type="transmembrane region" description="Helical" evidence="7">
    <location>
        <begin position="246"/>
        <end position="265"/>
    </location>
</feature>
<dbReference type="InterPro" id="IPR035906">
    <property type="entry name" value="MetI-like_sf"/>
</dbReference>
<dbReference type="InterPro" id="IPR000515">
    <property type="entry name" value="MetI-like"/>
</dbReference>
<evidence type="ECO:0000256" key="4">
    <source>
        <dbReference type="ARBA" id="ARBA00022692"/>
    </source>
</evidence>
<dbReference type="PATRIC" id="fig|1432052.4.peg.5837"/>
<evidence type="ECO:0000256" key="2">
    <source>
        <dbReference type="ARBA" id="ARBA00022448"/>
    </source>
</evidence>
<evidence type="ECO:0000256" key="3">
    <source>
        <dbReference type="ARBA" id="ARBA00022475"/>
    </source>
</evidence>
<dbReference type="RefSeq" id="WP_069154584.1">
    <property type="nucleotide sequence ID" value="NZ_DAWDRA010000199.1"/>
</dbReference>
<keyword evidence="2 7" id="KW-0813">Transport</keyword>
<comment type="subcellular location">
    <subcellularLocation>
        <location evidence="1 7">Cell membrane</location>
        <topology evidence="1 7">Multi-pass membrane protein</topology>
    </subcellularLocation>
</comment>
<feature type="transmembrane region" description="Helical" evidence="7">
    <location>
        <begin position="187"/>
        <end position="212"/>
    </location>
</feature>
<feature type="transmembrane region" description="Helical" evidence="7">
    <location>
        <begin position="113"/>
        <end position="134"/>
    </location>
</feature>
<feature type="transmembrane region" description="Helical" evidence="7">
    <location>
        <begin position="146"/>
        <end position="166"/>
    </location>
</feature>
<sequence>MKLKYLKKKHLVQVGLFIGLCVFSFFFIFPIYWAVTMSFKYNEDILTTVPQYIPTRVTTTHYIEIFRKSNFPTFLFNSAKIATLTTLLCVLVASMAGFGLTRFRFKGSKTVSFGIYVIRMIPGLLYTIPLYIIYLNLGLLDNPFGLIAAYCTFSLPMSIWLFLNFYEEIPREIYESASIDGCSNYRMYWNIALPLVLPSISVVAILCFIGAWNEFGLALTLTFRDEAKTLPIAINTMIQRDRDTPFGSIAAAGTLSMVPAIILSLTMQKYIVKGFTAGAVKG</sequence>
<dbReference type="PROSITE" id="PS50928">
    <property type="entry name" value="ABC_TM1"/>
    <property type="match status" value="1"/>
</dbReference>
<keyword evidence="3" id="KW-1003">Cell membrane</keyword>
<evidence type="ECO:0000313" key="9">
    <source>
        <dbReference type="EMBL" id="ODM04443.1"/>
    </source>
</evidence>
<dbReference type="CDD" id="cd06261">
    <property type="entry name" value="TM_PBP2"/>
    <property type="match status" value="1"/>
</dbReference>
<keyword evidence="6 7" id="KW-0472">Membrane</keyword>
<protein>
    <submittedName>
        <fullName evidence="9">Trehalose transport system permease protein SugB</fullName>
    </submittedName>
</protein>
<evidence type="ECO:0000313" key="14">
    <source>
        <dbReference type="Proteomes" id="UP000094869"/>
    </source>
</evidence>
<name>A0A1E3A6R1_9FIRM</name>
<comment type="caution">
    <text evidence="9">The sequence shown here is derived from an EMBL/GenBank/DDBJ whole genome shotgun (WGS) entry which is preliminary data.</text>
</comment>
<dbReference type="Pfam" id="PF00528">
    <property type="entry name" value="BPD_transp_1"/>
    <property type="match status" value="1"/>
</dbReference>
<feature type="transmembrane region" description="Helical" evidence="7">
    <location>
        <begin position="12"/>
        <end position="35"/>
    </location>
</feature>
<dbReference type="OrthoDB" id="9793448at2"/>
<keyword evidence="4 7" id="KW-0812">Transmembrane</keyword>
<keyword evidence="14" id="KW-1185">Reference proteome</keyword>
<dbReference type="InterPro" id="IPR050901">
    <property type="entry name" value="BP-dep_ABC_trans_perm"/>
</dbReference>
<dbReference type="AlphaFoldDB" id="A0A1E3A6R1"/>
<reference evidence="11 14" key="2">
    <citation type="submission" date="2016-08" db="EMBL/GenBank/DDBJ databases">
        <title>Characterization of Isolates of Eisenbergiella tayi Derived from Blood Cultures, Using Whole Genome Sequencing.</title>
        <authorList>
            <person name="Bernier A.-M."/>
            <person name="Burdz T."/>
            <person name="Wiebe D."/>
            <person name="Bernard K."/>
        </authorList>
    </citation>
    <scope>NUCLEOTIDE SEQUENCE [LARGE SCALE GENOMIC DNA]</scope>
    <source>
        <strain evidence="11 14">NML120146</strain>
    </source>
</reference>
<evidence type="ECO:0000313" key="13">
    <source>
        <dbReference type="Proteomes" id="UP000094271"/>
    </source>
</evidence>
<evidence type="ECO:0000256" key="7">
    <source>
        <dbReference type="RuleBase" id="RU363032"/>
    </source>
</evidence>
<evidence type="ECO:0000256" key="5">
    <source>
        <dbReference type="ARBA" id="ARBA00022989"/>
    </source>
</evidence>
<proteinExistence type="inferred from homology"/>
<evidence type="ECO:0000259" key="8">
    <source>
        <dbReference type="PROSITE" id="PS50928"/>
    </source>
</evidence>
<evidence type="ECO:0000256" key="1">
    <source>
        <dbReference type="ARBA" id="ARBA00004651"/>
    </source>
</evidence>
<dbReference type="EMBL" id="MEHA01000004">
    <property type="protein sequence ID" value="ODR53525.1"/>
    <property type="molecule type" value="Genomic_DNA"/>
</dbReference>
<dbReference type="Proteomes" id="UP000094271">
    <property type="component" value="Unassembled WGS sequence"/>
</dbReference>
<keyword evidence="5 7" id="KW-1133">Transmembrane helix</keyword>
<dbReference type="GO" id="GO:0055085">
    <property type="term" value="P:transmembrane transport"/>
    <property type="evidence" value="ECO:0007669"/>
    <property type="project" value="InterPro"/>
</dbReference>
<evidence type="ECO:0000313" key="12">
    <source>
        <dbReference type="Proteomes" id="UP000094067"/>
    </source>
</evidence>
<reference evidence="10 13" key="3">
    <citation type="submission" date="2016-08" db="EMBL/GenBank/DDBJ databases">
        <authorList>
            <person name="Seilhamer J.J."/>
        </authorList>
    </citation>
    <scope>NUCLEOTIDE SEQUENCE [LARGE SCALE GENOMIC DNA]</scope>
    <source>
        <strain evidence="10 13">NML150140-1</strain>
    </source>
</reference>